<dbReference type="InterPro" id="IPR049557">
    <property type="entry name" value="Transketolase_CS"/>
</dbReference>
<dbReference type="SUPFAM" id="SSF52518">
    <property type="entry name" value="Thiamin diphosphate-binding fold (THDP-binding)"/>
    <property type="match status" value="2"/>
</dbReference>
<dbReference type="InterPro" id="IPR005477">
    <property type="entry name" value="Dxylulose-5-P_synthase"/>
</dbReference>
<comment type="pathway">
    <text evidence="1 10">Metabolic intermediate biosynthesis; 1-deoxy-D-xylulose 5-phosphate biosynthesis; 1-deoxy-D-xylulose 5-phosphate from D-glyceraldehyde 3-phosphate and pyruvate: step 1/1.</text>
</comment>
<dbReference type="InterPro" id="IPR005475">
    <property type="entry name" value="Transketolase-like_Pyr-bd"/>
</dbReference>
<gene>
    <name evidence="10" type="primary">dxs</name>
    <name evidence="12" type="ordered locus">Sulba_0239</name>
</gene>
<dbReference type="GO" id="GO:0030976">
    <property type="term" value="F:thiamine pyrophosphate binding"/>
    <property type="evidence" value="ECO:0007669"/>
    <property type="project" value="UniProtKB-UniRule"/>
</dbReference>
<feature type="domain" description="Transketolase-like pyrimidine-binding" evidence="11">
    <location>
        <begin position="304"/>
        <end position="468"/>
    </location>
</feature>
<dbReference type="NCBIfam" id="NF003933">
    <property type="entry name" value="PRK05444.2-2"/>
    <property type="match status" value="1"/>
</dbReference>
<feature type="binding site" evidence="10">
    <location>
        <position position="355"/>
    </location>
    <ligand>
        <name>thiamine diphosphate</name>
        <dbReference type="ChEBI" id="CHEBI:58937"/>
    </ligand>
</feature>
<feature type="binding site" evidence="10">
    <location>
        <position position="138"/>
    </location>
    <ligand>
        <name>Mg(2+)</name>
        <dbReference type="ChEBI" id="CHEBI:18420"/>
    </ligand>
</feature>
<dbReference type="PROSITE" id="PS00802">
    <property type="entry name" value="TRANSKETOLASE_2"/>
    <property type="match status" value="1"/>
</dbReference>
<feature type="binding site" evidence="10">
    <location>
        <position position="274"/>
    </location>
    <ligand>
        <name>thiamine diphosphate</name>
        <dbReference type="ChEBI" id="CHEBI:58937"/>
    </ligand>
</feature>
<dbReference type="GO" id="GO:0005829">
    <property type="term" value="C:cytosol"/>
    <property type="evidence" value="ECO:0007669"/>
    <property type="project" value="TreeGrafter"/>
</dbReference>
<dbReference type="InterPro" id="IPR009014">
    <property type="entry name" value="Transketo_C/PFOR_II"/>
</dbReference>
<dbReference type="PATRIC" id="fig|760154.4.peg.236"/>
<dbReference type="PANTHER" id="PTHR43322:SF5">
    <property type="entry name" value="1-DEOXY-D-XYLULOSE-5-PHOSPHATE SYNTHASE, CHLOROPLASTIC"/>
    <property type="match status" value="1"/>
</dbReference>
<dbReference type="PANTHER" id="PTHR43322">
    <property type="entry name" value="1-D-DEOXYXYLULOSE 5-PHOSPHATE SYNTHASE-RELATED"/>
    <property type="match status" value="1"/>
</dbReference>
<dbReference type="KEGG" id="sba:Sulba_0239"/>
<keyword evidence="6 10" id="KW-0460">Magnesium</keyword>
<comment type="function">
    <text evidence="10">Catalyzes the acyloin condensation reaction between C atoms 2 and 3 of pyruvate and glyceraldehyde 3-phosphate to yield 1-deoxy-D-xylulose-5-phosphate (DXP).</text>
</comment>
<keyword evidence="8 10" id="KW-0786">Thiamine pyrophosphate</keyword>
<organism evidence="12 13">
    <name type="scientific">Sulfurospirillum barnesii (strain ATCC 700032 / DSM 10660 / SES-3)</name>
    <dbReference type="NCBI Taxonomy" id="760154"/>
    <lineage>
        <taxon>Bacteria</taxon>
        <taxon>Pseudomonadati</taxon>
        <taxon>Campylobacterota</taxon>
        <taxon>Epsilonproteobacteria</taxon>
        <taxon>Campylobacterales</taxon>
        <taxon>Sulfurospirillaceae</taxon>
        <taxon>Sulfurospirillum</taxon>
    </lineage>
</organism>
<dbReference type="GO" id="GO:0016114">
    <property type="term" value="P:terpenoid biosynthetic process"/>
    <property type="evidence" value="ECO:0007669"/>
    <property type="project" value="UniProtKB-UniRule"/>
</dbReference>
<dbReference type="InterPro" id="IPR029061">
    <property type="entry name" value="THDP-binding"/>
</dbReference>
<keyword evidence="5 10" id="KW-0479">Metal-binding</keyword>
<dbReference type="GO" id="GO:0019288">
    <property type="term" value="P:isopentenyl diphosphate biosynthetic process, methylerythritol 4-phosphate pathway"/>
    <property type="evidence" value="ECO:0007669"/>
    <property type="project" value="TreeGrafter"/>
</dbReference>
<dbReference type="SUPFAM" id="SSF52922">
    <property type="entry name" value="TK C-terminal domain-like"/>
    <property type="match status" value="1"/>
</dbReference>
<evidence type="ECO:0000259" key="11">
    <source>
        <dbReference type="SMART" id="SM00861"/>
    </source>
</evidence>
<evidence type="ECO:0000256" key="4">
    <source>
        <dbReference type="ARBA" id="ARBA00022679"/>
    </source>
</evidence>
<dbReference type="Gene3D" id="3.40.50.920">
    <property type="match status" value="1"/>
</dbReference>
<dbReference type="EMBL" id="CP003333">
    <property type="protein sequence ID" value="AFL67566.1"/>
    <property type="molecule type" value="Genomic_DNA"/>
</dbReference>
<evidence type="ECO:0000256" key="9">
    <source>
        <dbReference type="ARBA" id="ARBA00023229"/>
    </source>
</evidence>
<dbReference type="RefSeq" id="WP_014768450.1">
    <property type="nucleotide sequence ID" value="NC_018002.1"/>
</dbReference>
<feature type="binding site" evidence="10">
    <location>
        <position position="167"/>
    </location>
    <ligand>
        <name>Mg(2+)</name>
        <dbReference type="ChEBI" id="CHEBI:18420"/>
    </ligand>
</feature>
<proteinExistence type="inferred from homology"/>
<accession>I3XUE2</accession>
<name>I3XUE2_SULBS</name>
<comment type="similarity">
    <text evidence="2 10">Belongs to the transketolase family. DXPS subfamily.</text>
</comment>
<feature type="binding site" evidence="10">
    <location>
        <position position="64"/>
    </location>
    <ligand>
        <name>thiamine diphosphate</name>
        <dbReference type="ChEBI" id="CHEBI:58937"/>
    </ligand>
</feature>
<feature type="binding site" evidence="10">
    <location>
        <begin position="105"/>
        <end position="107"/>
    </location>
    <ligand>
        <name>thiamine diphosphate</name>
        <dbReference type="ChEBI" id="CHEBI:58937"/>
    </ligand>
</feature>
<dbReference type="GO" id="GO:0000287">
    <property type="term" value="F:magnesium ion binding"/>
    <property type="evidence" value="ECO:0007669"/>
    <property type="project" value="UniProtKB-UniRule"/>
</dbReference>
<protein>
    <recommendedName>
        <fullName evidence="10">1-deoxy-D-xylulose-5-phosphate synthase</fullName>
        <ecNumber evidence="10">2.2.1.7</ecNumber>
    </recommendedName>
    <alternativeName>
        <fullName evidence="10">1-deoxyxylulose-5-phosphate synthase</fullName>
        <shortName evidence="10">DXP synthase</shortName>
        <shortName evidence="10">DXPS</shortName>
    </alternativeName>
</protein>
<keyword evidence="4 10" id="KW-0808">Transferase</keyword>
<evidence type="ECO:0000256" key="1">
    <source>
        <dbReference type="ARBA" id="ARBA00004980"/>
    </source>
</evidence>
<comment type="catalytic activity">
    <reaction evidence="10">
        <text>D-glyceraldehyde 3-phosphate + pyruvate + H(+) = 1-deoxy-D-xylulose 5-phosphate + CO2</text>
        <dbReference type="Rhea" id="RHEA:12605"/>
        <dbReference type="ChEBI" id="CHEBI:15361"/>
        <dbReference type="ChEBI" id="CHEBI:15378"/>
        <dbReference type="ChEBI" id="CHEBI:16526"/>
        <dbReference type="ChEBI" id="CHEBI:57792"/>
        <dbReference type="ChEBI" id="CHEBI:59776"/>
        <dbReference type="EC" id="2.2.1.7"/>
    </reaction>
</comment>
<dbReference type="Pfam" id="PF02779">
    <property type="entry name" value="Transket_pyr"/>
    <property type="match status" value="1"/>
</dbReference>
<evidence type="ECO:0000256" key="2">
    <source>
        <dbReference type="ARBA" id="ARBA00011081"/>
    </source>
</evidence>
<evidence type="ECO:0000313" key="12">
    <source>
        <dbReference type="EMBL" id="AFL67566.1"/>
    </source>
</evidence>
<dbReference type="GO" id="GO:0008661">
    <property type="term" value="F:1-deoxy-D-xylulose-5-phosphate synthase activity"/>
    <property type="evidence" value="ECO:0007669"/>
    <property type="project" value="UniProtKB-UniRule"/>
</dbReference>
<sequence length="612" mass="67791">MKELKEYSIEELESYCEQIREKIIQTVSHNGGHLSSNIGAVELIVAMHYVFDVKKDPFIFDVSHQAYTHKLLTDRWERFDTLRELDGISGYTRPDESMYDYFVAGHSSTSISLAVGAAKAIALKNEQTKRLPVALIGDGSLSAGMVYEALNELGDRRYPVVIILNDNKMSISKPIGAISKFLSSAMAGTFYQKIKKTTEQILQYLPESATYMAKKFEESFKLITPGILFEELGIDYIGPIDGHDIESLIRAMQSARSLKKPVIIHTQTLKGKGYEMAEGYYEKWHGVGPFDVNSGEALKQGASKNATTMYSEALMALAKDHNDVVGVTAAMPSGTGLSPLIQAYPERFWDVAIAEQHAVTSMCAMAKEGFKPYISIYSTFLQRAYDQVIHDACIMNLNVVFAIDRAGIVGEDGETHQGAFDIAYLSAIPNMTLMAPRDELSMHEAIRYAYTHQGPLAIRYPRGSFLPCSDVPSLPFVCGKAEVLKEGNSTVLLIGYGNGVGKACAVSQMMQDVGVDVGIVDLRFAKPLDENLLLELSKQYTQWYVISESAKIGGVASLLSAFKEKYTLHVKIKSFEYDDMFIRHGATHLVEERLGITARQISSSILKVFLSK</sequence>
<reference evidence="12 13" key="1">
    <citation type="submission" date="2012-06" db="EMBL/GenBank/DDBJ databases">
        <title>Complete sequence of Sulfurospirillum barnesii SES-3.</title>
        <authorList>
            <consortium name="US DOE Joint Genome Institute"/>
            <person name="Lucas S."/>
            <person name="Han J."/>
            <person name="Lapidus A."/>
            <person name="Cheng J.-F."/>
            <person name="Goodwin L."/>
            <person name="Pitluck S."/>
            <person name="Peters L."/>
            <person name="Ovchinnikova G."/>
            <person name="Lu M."/>
            <person name="Detter J.C."/>
            <person name="Han C."/>
            <person name="Tapia R."/>
            <person name="Land M."/>
            <person name="Hauser L."/>
            <person name="Kyrpides N."/>
            <person name="Ivanova N."/>
            <person name="Pagani I."/>
            <person name="Stolz J."/>
            <person name="Arkin A."/>
            <person name="Dehal P."/>
            <person name="Oremland R."/>
            <person name="Saltikov C."/>
            <person name="Basu P."/>
            <person name="Hollibaugh J."/>
            <person name="Newman D."/>
            <person name="Stolyar S."/>
            <person name="Hazen T."/>
            <person name="Woyke T."/>
        </authorList>
    </citation>
    <scope>NUCLEOTIDE SEQUENCE [LARGE SCALE GENOMIC DNA]</scope>
    <source>
        <strain evidence="13">ATCC 700032 / DSM 10660 / SES-3</strain>
    </source>
</reference>
<dbReference type="Gene3D" id="3.40.50.970">
    <property type="match status" value="2"/>
</dbReference>
<evidence type="ECO:0000256" key="7">
    <source>
        <dbReference type="ARBA" id="ARBA00022977"/>
    </source>
</evidence>
<dbReference type="EC" id="2.2.1.7" evidence="10"/>
<keyword evidence="13" id="KW-1185">Reference proteome</keyword>
<comment type="subunit">
    <text evidence="3 10">Homodimer.</text>
</comment>
<dbReference type="HAMAP" id="MF_00315">
    <property type="entry name" value="DXP_synth"/>
    <property type="match status" value="1"/>
</dbReference>
<dbReference type="InterPro" id="IPR033248">
    <property type="entry name" value="Transketolase_C"/>
</dbReference>
<dbReference type="Pfam" id="PF13292">
    <property type="entry name" value="DXP_synthase_N"/>
    <property type="match status" value="1"/>
</dbReference>
<evidence type="ECO:0000256" key="6">
    <source>
        <dbReference type="ARBA" id="ARBA00022842"/>
    </source>
</evidence>
<dbReference type="SMART" id="SM00861">
    <property type="entry name" value="Transket_pyr"/>
    <property type="match status" value="1"/>
</dbReference>
<dbReference type="PROSITE" id="PS00801">
    <property type="entry name" value="TRANSKETOLASE_1"/>
    <property type="match status" value="1"/>
</dbReference>
<dbReference type="STRING" id="760154.Sulba_0239"/>
<dbReference type="CDD" id="cd02007">
    <property type="entry name" value="TPP_DXS"/>
    <property type="match status" value="1"/>
</dbReference>
<dbReference type="InterPro" id="IPR020826">
    <property type="entry name" value="Transketolase_BS"/>
</dbReference>
<dbReference type="NCBIfam" id="TIGR00204">
    <property type="entry name" value="dxs"/>
    <property type="match status" value="1"/>
</dbReference>
<dbReference type="eggNOG" id="COG1154">
    <property type="taxonomic scope" value="Bacteria"/>
</dbReference>
<keyword evidence="9 10" id="KW-0414">Isoprene biosynthesis</keyword>
<evidence type="ECO:0000256" key="5">
    <source>
        <dbReference type="ARBA" id="ARBA00022723"/>
    </source>
</evidence>
<feature type="binding site" evidence="10">
    <location>
        <position position="167"/>
    </location>
    <ligand>
        <name>thiamine diphosphate</name>
        <dbReference type="ChEBI" id="CHEBI:58937"/>
    </ligand>
</feature>
<dbReference type="GO" id="GO:0009228">
    <property type="term" value="P:thiamine biosynthetic process"/>
    <property type="evidence" value="ECO:0007669"/>
    <property type="project" value="UniProtKB-UniRule"/>
</dbReference>
<evidence type="ECO:0000313" key="13">
    <source>
        <dbReference type="Proteomes" id="UP000006176"/>
    </source>
</evidence>
<keyword evidence="7 10" id="KW-0784">Thiamine biosynthesis</keyword>
<dbReference type="UniPathway" id="UPA00064">
    <property type="reaction ID" value="UER00091"/>
</dbReference>
<evidence type="ECO:0000256" key="10">
    <source>
        <dbReference type="HAMAP-Rule" id="MF_00315"/>
    </source>
</evidence>
<comment type="cofactor">
    <cofactor evidence="10">
        <name>Mg(2+)</name>
        <dbReference type="ChEBI" id="CHEBI:18420"/>
    </cofactor>
    <text evidence="10">Binds 1 Mg(2+) ion per subunit.</text>
</comment>
<dbReference type="Pfam" id="PF02780">
    <property type="entry name" value="Transketolase_C"/>
    <property type="match status" value="1"/>
</dbReference>
<dbReference type="HOGENOM" id="CLU_009227_1_4_7"/>
<dbReference type="OrthoDB" id="9803371at2"/>
<comment type="cofactor">
    <cofactor evidence="10">
        <name>thiamine diphosphate</name>
        <dbReference type="ChEBI" id="CHEBI:58937"/>
    </cofactor>
    <text evidence="10">Binds 1 thiamine pyrophosphate per subunit.</text>
</comment>
<evidence type="ECO:0000256" key="8">
    <source>
        <dbReference type="ARBA" id="ARBA00023052"/>
    </source>
</evidence>
<evidence type="ECO:0000256" key="3">
    <source>
        <dbReference type="ARBA" id="ARBA00011738"/>
    </source>
</evidence>
<dbReference type="AlphaFoldDB" id="I3XUE2"/>
<dbReference type="CDD" id="cd07033">
    <property type="entry name" value="TPP_PYR_DXS_TK_like"/>
    <property type="match status" value="1"/>
</dbReference>
<dbReference type="Proteomes" id="UP000006176">
    <property type="component" value="Chromosome"/>
</dbReference>
<feature type="binding site" evidence="10">
    <location>
        <begin position="139"/>
        <end position="140"/>
    </location>
    <ligand>
        <name>thiamine diphosphate</name>
        <dbReference type="ChEBI" id="CHEBI:58937"/>
    </ligand>
</feature>